<proteinExistence type="predicted"/>
<evidence type="ECO:0000259" key="1">
    <source>
        <dbReference type="Pfam" id="PF13614"/>
    </source>
</evidence>
<comment type="caution">
    <text evidence="2">The sequence shown here is derived from an EMBL/GenBank/DDBJ whole genome shotgun (WGS) entry which is preliminary data.</text>
</comment>
<dbReference type="CDD" id="cd02042">
    <property type="entry name" value="ParAB_family"/>
    <property type="match status" value="1"/>
</dbReference>
<dbReference type="InterPro" id="IPR027417">
    <property type="entry name" value="P-loop_NTPase"/>
</dbReference>
<accession>A0ABQ3K5A0</accession>
<dbReference type="RefSeq" id="WP_189642945.1">
    <property type="nucleotide sequence ID" value="NZ_BNAL01000015.1"/>
</dbReference>
<dbReference type="PANTHER" id="PTHR13696:SF52">
    <property type="entry name" value="PARA FAMILY PROTEIN CT_582"/>
    <property type="match status" value="1"/>
</dbReference>
<dbReference type="Pfam" id="PF13614">
    <property type="entry name" value="AAA_31"/>
    <property type="match status" value="1"/>
</dbReference>
<reference evidence="3" key="1">
    <citation type="journal article" date="2019" name="Int. J. Syst. Evol. Microbiol.">
        <title>The Global Catalogue of Microorganisms (GCM) 10K type strain sequencing project: providing services to taxonomists for standard genome sequencing and annotation.</title>
        <authorList>
            <consortium name="The Broad Institute Genomics Platform"/>
            <consortium name="The Broad Institute Genome Sequencing Center for Infectious Disease"/>
            <person name="Wu L."/>
            <person name="Ma J."/>
        </authorList>
    </citation>
    <scope>NUCLEOTIDE SEQUENCE [LARGE SCALE GENOMIC DNA]</scope>
    <source>
        <strain evidence="3">CGMCC 1.18439</strain>
    </source>
</reference>
<organism evidence="2 3">
    <name type="scientific">Deinococcus piscis</name>
    <dbReference type="NCBI Taxonomy" id="394230"/>
    <lineage>
        <taxon>Bacteria</taxon>
        <taxon>Thermotogati</taxon>
        <taxon>Deinococcota</taxon>
        <taxon>Deinococci</taxon>
        <taxon>Deinococcales</taxon>
        <taxon>Deinococcaceae</taxon>
        <taxon>Deinococcus</taxon>
    </lineage>
</organism>
<evidence type="ECO:0000313" key="3">
    <source>
        <dbReference type="Proteomes" id="UP000632154"/>
    </source>
</evidence>
<dbReference type="PANTHER" id="PTHR13696">
    <property type="entry name" value="P-LOOP CONTAINING NUCLEOSIDE TRIPHOSPHATE HYDROLASE"/>
    <property type="match status" value="1"/>
</dbReference>
<dbReference type="InterPro" id="IPR025669">
    <property type="entry name" value="AAA_dom"/>
</dbReference>
<protein>
    <submittedName>
        <fullName evidence="2">Chromosome partitioning protein ParA</fullName>
    </submittedName>
</protein>
<evidence type="ECO:0000313" key="2">
    <source>
        <dbReference type="EMBL" id="GHG02744.1"/>
    </source>
</evidence>
<gene>
    <name evidence="2" type="ORF">GCM10017783_13770</name>
</gene>
<feature type="domain" description="AAA" evidence="1">
    <location>
        <begin position="4"/>
        <end position="175"/>
    </location>
</feature>
<dbReference type="EMBL" id="BNAL01000015">
    <property type="protein sequence ID" value="GHG02744.1"/>
    <property type="molecule type" value="Genomic_DNA"/>
</dbReference>
<dbReference type="InterPro" id="IPR050678">
    <property type="entry name" value="DNA_Partitioning_ATPase"/>
</dbReference>
<sequence>MTRTYTFFNHAGGVGKTSATRDFGYELAQLGHRVLLVDFDPQGNLTSFLGADKWNLNAGNTLLAALLEDDPESVTAQLPDLLEVHGMGLYPATIDLALAESQLLAKVGRERRLHNVLSRLPTPYDYVLIDSPPSLGTLTVNALVAADALIAPVATRFKAVDGLPGLTRMVSELKWVKPDLKFAAFLPTMFDQRNRHDVEILESIRQQLVPLGPVLPPVRYRSADHNDASMSGEPLGLYKPASDAAQDMRAAVAAFLALEGTGEKGRS</sequence>
<keyword evidence="3" id="KW-1185">Reference proteome</keyword>
<name>A0ABQ3K5A0_9DEIO</name>
<dbReference type="Proteomes" id="UP000632154">
    <property type="component" value="Unassembled WGS sequence"/>
</dbReference>
<dbReference type="Gene3D" id="3.40.50.300">
    <property type="entry name" value="P-loop containing nucleotide triphosphate hydrolases"/>
    <property type="match status" value="1"/>
</dbReference>
<dbReference type="SUPFAM" id="SSF52540">
    <property type="entry name" value="P-loop containing nucleoside triphosphate hydrolases"/>
    <property type="match status" value="1"/>
</dbReference>